<sequence length="114" mass="12529">MQFVPRSHTERASRDFGGAGLGARAQPSGGADRSQPGRALTVRPATSPHLTRSPVREESFAFLCHSFAEQGNENVDRRPKYLGMSFVLESTDSCTNRFVSTDDCWPREASSHSN</sequence>
<gene>
    <name evidence="2" type="ORF">LNINA_LOCUS99</name>
</gene>
<dbReference type="EMBL" id="CAVLEF010000001">
    <property type="protein sequence ID" value="CAK1540010.1"/>
    <property type="molecule type" value="Genomic_DNA"/>
</dbReference>
<dbReference type="Proteomes" id="UP001497472">
    <property type="component" value="Unassembled WGS sequence"/>
</dbReference>
<organism evidence="2 3">
    <name type="scientific">Leptosia nina</name>
    <dbReference type="NCBI Taxonomy" id="320188"/>
    <lineage>
        <taxon>Eukaryota</taxon>
        <taxon>Metazoa</taxon>
        <taxon>Ecdysozoa</taxon>
        <taxon>Arthropoda</taxon>
        <taxon>Hexapoda</taxon>
        <taxon>Insecta</taxon>
        <taxon>Pterygota</taxon>
        <taxon>Neoptera</taxon>
        <taxon>Endopterygota</taxon>
        <taxon>Lepidoptera</taxon>
        <taxon>Glossata</taxon>
        <taxon>Ditrysia</taxon>
        <taxon>Papilionoidea</taxon>
        <taxon>Pieridae</taxon>
        <taxon>Pierinae</taxon>
        <taxon>Leptosia</taxon>
    </lineage>
</organism>
<accession>A0AAV1IUL6</accession>
<keyword evidence="3" id="KW-1185">Reference proteome</keyword>
<name>A0AAV1IUL6_9NEOP</name>
<proteinExistence type="predicted"/>
<feature type="region of interest" description="Disordered" evidence="1">
    <location>
        <begin position="1"/>
        <end position="53"/>
    </location>
</feature>
<dbReference type="AlphaFoldDB" id="A0AAV1IUL6"/>
<evidence type="ECO:0000256" key="1">
    <source>
        <dbReference type="SAM" id="MobiDB-lite"/>
    </source>
</evidence>
<reference evidence="2 3" key="1">
    <citation type="submission" date="2023-11" db="EMBL/GenBank/DDBJ databases">
        <authorList>
            <person name="Okamura Y."/>
        </authorList>
    </citation>
    <scope>NUCLEOTIDE SEQUENCE [LARGE SCALE GENOMIC DNA]</scope>
</reference>
<protein>
    <submittedName>
        <fullName evidence="2">Uncharacterized protein</fullName>
    </submittedName>
</protein>
<evidence type="ECO:0000313" key="3">
    <source>
        <dbReference type="Proteomes" id="UP001497472"/>
    </source>
</evidence>
<evidence type="ECO:0000313" key="2">
    <source>
        <dbReference type="EMBL" id="CAK1540010.1"/>
    </source>
</evidence>
<comment type="caution">
    <text evidence="2">The sequence shown here is derived from an EMBL/GenBank/DDBJ whole genome shotgun (WGS) entry which is preliminary data.</text>
</comment>